<name>A0A1T4XG02_9BACL</name>
<keyword evidence="3" id="KW-1185">Reference proteome</keyword>
<accession>A0A1T4XG02</accession>
<reference evidence="3" key="1">
    <citation type="submission" date="2017-02" db="EMBL/GenBank/DDBJ databases">
        <authorList>
            <person name="Varghese N."/>
            <person name="Submissions S."/>
        </authorList>
    </citation>
    <scope>NUCLEOTIDE SEQUENCE [LARGE SCALE GENOMIC DNA]</scope>
    <source>
        <strain evidence="3">DSM 23966</strain>
    </source>
</reference>
<feature type="transmembrane region" description="Helical" evidence="1">
    <location>
        <begin position="12"/>
        <end position="30"/>
    </location>
</feature>
<sequence>MDEKGQSWPEAMLSLVIILVIFSSLLPMATKLTSSVLIKKNAMIAAETSFQAAIHFRANGQLSGSRTHEGRDYHWTVSGGEICVTYEEVRGLGSKCVNL</sequence>
<keyword evidence="1" id="KW-0812">Transmembrane</keyword>
<dbReference type="AlphaFoldDB" id="A0A1T4XG02"/>
<dbReference type="RefSeq" id="WP_009496815.1">
    <property type="nucleotide sequence ID" value="NZ_FUYJ01000001.1"/>
</dbReference>
<evidence type="ECO:0008006" key="4">
    <source>
        <dbReference type="Google" id="ProtNLM"/>
    </source>
</evidence>
<evidence type="ECO:0000313" key="3">
    <source>
        <dbReference type="Proteomes" id="UP000190042"/>
    </source>
</evidence>
<dbReference type="Proteomes" id="UP000190042">
    <property type="component" value="Unassembled WGS sequence"/>
</dbReference>
<gene>
    <name evidence="2" type="ORF">SAMN04244570_0686</name>
</gene>
<protein>
    <recommendedName>
        <fullName evidence="4">Competence protein ComGE</fullName>
    </recommendedName>
</protein>
<keyword evidence="1" id="KW-0472">Membrane</keyword>
<dbReference type="EMBL" id="FUYJ01000001">
    <property type="protein sequence ID" value="SKA88512.1"/>
    <property type="molecule type" value="Genomic_DNA"/>
</dbReference>
<evidence type="ECO:0000256" key="1">
    <source>
        <dbReference type="SAM" id="Phobius"/>
    </source>
</evidence>
<keyword evidence="1" id="KW-1133">Transmembrane helix</keyword>
<organism evidence="2 3">
    <name type="scientific">Sporosarcina newyorkensis</name>
    <dbReference type="NCBI Taxonomy" id="759851"/>
    <lineage>
        <taxon>Bacteria</taxon>
        <taxon>Bacillati</taxon>
        <taxon>Bacillota</taxon>
        <taxon>Bacilli</taxon>
        <taxon>Bacillales</taxon>
        <taxon>Caryophanaceae</taxon>
        <taxon>Sporosarcina</taxon>
    </lineage>
</organism>
<evidence type="ECO:0000313" key="2">
    <source>
        <dbReference type="EMBL" id="SKA88512.1"/>
    </source>
</evidence>
<proteinExistence type="predicted"/>